<organism evidence="13 14">
    <name type="scientific">Sinorhizobium saheli</name>
    <dbReference type="NCBI Taxonomy" id="36856"/>
    <lineage>
        <taxon>Bacteria</taxon>
        <taxon>Pseudomonadati</taxon>
        <taxon>Pseudomonadota</taxon>
        <taxon>Alphaproteobacteria</taxon>
        <taxon>Hyphomicrobiales</taxon>
        <taxon>Rhizobiaceae</taxon>
        <taxon>Sinorhizobium/Ensifer group</taxon>
        <taxon>Sinorhizobium</taxon>
    </lineage>
</organism>
<keyword evidence="7 9" id="KW-1133">Transmembrane helix</keyword>
<evidence type="ECO:0000256" key="7">
    <source>
        <dbReference type="ARBA" id="ARBA00022989"/>
    </source>
</evidence>
<keyword evidence="4 9" id="KW-1003">Cell membrane</keyword>
<dbReference type="NCBIfam" id="TIGR01843">
    <property type="entry name" value="type_I_hlyD"/>
    <property type="match status" value="1"/>
</dbReference>
<dbReference type="GO" id="GO:0015031">
    <property type="term" value="P:protein transport"/>
    <property type="evidence" value="ECO:0007669"/>
    <property type="project" value="InterPro"/>
</dbReference>
<keyword evidence="3 9" id="KW-0813">Transport</keyword>
<evidence type="ECO:0000256" key="9">
    <source>
        <dbReference type="RuleBase" id="RU365093"/>
    </source>
</evidence>
<dbReference type="Proteomes" id="UP000078507">
    <property type="component" value="Unassembled WGS sequence"/>
</dbReference>
<dbReference type="InterPro" id="IPR058982">
    <property type="entry name" value="Beta-barrel_AprE"/>
</dbReference>
<dbReference type="Gene3D" id="2.40.30.170">
    <property type="match status" value="1"/>
</dbReference>
<comment type="similarity">
    <text evidence="2 9">Belongs to the membrane fusion protein (MFP) (TC 8.A.1) family.</text>
</comment>
<evidence type="ECO:0000259" key="12">
    <source>
        <dbReference type="Pfam" id="PF26002"/>
    </source>
</evidence>
<gene>
    <name evidence="13" type="ORF">ATB98_00830</name>
</gene>
<evidence type="ECO:0000256" key="8">
    <source>
        <dbReference type="ARBA" id="ARBA00023136"/>
    </source>
</evidence>
<keyword evidence="8 9" id="KW-0472">Membrane</keyword>
<dbReference type="OrthoDB" id="9810980at2"/>
<evidence type="ECO:0000256" key="6">
    <source>
        <dbReference type="ARBA" id="ARBA00022692"/>
    </source>
</evidence>
<feature type="coiled-coil region" evidence="10">
    <location>
        <begin position="237"/>
        <end position="293"/>
    </location>
</feature>
<dbReference type="AlphaFoldDB" id="A0A178YSG0"/>
<dbReference type="InterPro" id="IPR050739">
    <property type="entry name" value="MFP"/>
</dbReference>
<dbReference type="Gene3D" id="2.40.50.100">
    <property type="match status" value="1"/>
</dbReference>
<keyword evidence="10" id="KW-0175">Coiled coil</keyword>
<evidence type="ECO:0000256" key="3">
    <source>
        <dbReference type="ARBA" id="ARBA00022448"/>
    </source>
</evidence>
<keyword evidence="14" id="KW-1185">Reference proteome</keyword>
<reference evidence="13 14" key="1">
    <citation type="submission" date="2015-11" db="EMBL/GenBank/DDBJ databases">
        <title>Ensifer anhuiense sp. nov., an effective nitrogen fixation bacterium with Glycine soja.</title>
        <authorList>
            <person name="Yan H."/>
            <person name="Chen W."/>
        </authorList>
    </citation>
    <scope>NUCLEOTIDE SEQUENCE [LARGE SCALE GENOMIC DNA]</scope>
    <source>
        <strain evidence="13 14">LMG 7837</strain>
    </source>
</reference>
<protein>
    <recommendedName>
        <fullName evidence="9">Membrane fusion protein (MFP) family protein</fullName>
    </recommendedName>
</protein>
<dbReference type="PRINTS" id="PR01490">
    <property type="entry name" value="RTXTOXIND"/>
</dbReference>
<comment type="caution">
    <text evidence="13">The sequence shown here is derived from an EMBL/GenBank/DDBJ whole genome shotgun (WGS) entry which is preliminary data.</text>
</comment>
<dbReference type="EMBL" id="LNQB01000044">
    <property type="protein sequence ID" value="OAP50146.1"/>
    <property type="molecule type" value="Genomic_DNA"/>
</dbReference>
<accession>A0A178YSG0</accession>
<name>A0A178YSG0_SINSA</name>
<feature type="transmembrane region" description="Helical" evidence="9">
    <location>
        <begin position="27"/>
        <end position="47"/>
    </location>
</feature>
<evidence type="ECO:0000256" key="5">
    <source>
        <dbReference type="ARBA" id="ARBA00022519"/>
    </source>
</evidence>
<dbReference type="GO" id="GO:0005886">
    <property type="term" value="C:plasma membrane"/>
    <property type="evidence" value="ECO:0007669"/>
    <property type="project" value="UniProtKB-SubCell"/>
</dbReference>
<keyword evidence="5 9" id="KW-0997">Cell inner membrane</keyword>
<proteinExistence type="inferred from homology"/>
<evidence type="ECO:0000256" key="1">
    <source>
        <dbReference type="ARBA" id="ARBA00004377"/>
    </source>
</evidence>
<evidence type="ECO:0000256" key="4">
    <source>
        <dbReference type="ARBA" id="ARBA00022475"/>
    </source>
</evidence>
<dbReference type="Pfam" id="PF26002">
    <property type="entry name" value="Beta-barrel_AprE"/>
    <property type="match status" value="1"/>
</dbReference>
<evidence type="ECO:0000313" key="13">
    <source>
        <dbReference type="EMBL" id="OAP50146.1"/>
    </source>
</evidence>
<feature type="domain" description="AprE-like long alpha-helical hairpin" evidence="11">
    <location>
        <begin position="103"/>
        <end position="292"/>
    </location>
</feature>
<comment type="subcellular location">
    <subcellularLocation>
        <location evidence="1 9">Cell inner membrane</location>
        <topology evidence="1 9">Single-pass membrane protein</topology>
    </subcellularLocation>
</comment>
<evidence type="ECO:0000313" key="14">
    <source>
        <dbReference type="Proteomes" id="UP000078507"/>
    </source>
</evidence>
<dbReference type="InterPro" id="IPR010129">
    <property type="entry name" value="T1SS_HlyD"/>
</dbReference>
<keyword evidence="6 9" id="KW-0812">Transmembrane</keyword>
<dbReference type="RefSeq" id="WP_066868353.1">
    <property type="nucleotide sequence ID" value="NZ_LNQB01000044.1"/>
</dbReference>
<sequence>MQGDRQGSDPGNAVEWYAEVPRSIKGYGLAGLALIAACFGGFGYWAFAAPLAAAIIAQGSFVANGNNKIVQHLEGGIIEELLVTEGDKVEAGDVLVKLDQTAARANERMLQLKRLRLEAVVARLKAEAMGSDTFQIPEIVARQADDPDVRAIVESQNVNFQSKKIKLRDQLNLIDQNIRSLEFRAKGYALQQASFNRQLEILNEERQVKSRLAESGLIRRPELLALDRAIADAIGEIGRLESEVKESYTQIDRYRQEAVIAVNTNKQAALDGLEAAEADLDSVREQVREAAEVLGRATIRSPVDGTVVRSYFHTAGGVIATGKPIMEILPANVPLIIEAQVLRTAIDQLKVGEDATIRLSALNRRTTPVLNGKLFYVSADSIEEEVAGGQQRDVYIVRVEVPASEIRRIHGFHPVPGMPAEVLIKTSERTFFEYLTKPITDSMSRAFKET</sequence>
<feature type="domain" description="AprE-like beta-barrel" evidence="12">
    <location>
        <begin position="335"/>
        <end position="426"/>
    </location>
</feature>
<dbReference type="Pfam" id="PF25994">
    <property type="entry name" value="HH_AprE"/>
    <property type="match status" value="1"/>
</dbReference>
<evidence type="ECO:0000256" key="2">
    <source>
        <dbReference type="ARBA" id="ARBA00009477"/>
    </source>
</evidence>
<dbReference type="InterPro" id="IPR058781">
    <property type="entry name" value="HH_AprE-like"/>
</dbReference>
<dbReference type="STRING" id="36856.ATB98_00830"/>
<evidence type="ECO:0000256" key="10">
    <source>
        <dbReference type="SAM" id="Coils"/>
    </source>
</evidence>
<dbReference type="PANTHER" id="PTHR30386">
    <property type="entry name" value="MEMBRANE FUSION SUBUNIT OF EMRAB-TOLC MULTIDRUG EFFLUX PUMP"/>
    <property type="match status" value="1"/>
</dbReference>
<evidence type="ECO:0000259" key="11">
    <source>
        <dbReference type="Pfam" id="PF25994"/>
    </source>
</evidence>
<dbReference type="PANTHER" id="PTHR30386:SF17">
    <property type="entry name" value="ALKALINE PROTEASE SECRETION PROTEIN APRE"/>
    <property type="match status" value="1"/>
</dbReference>